<name>A0A173RI34_9FIRM</name>
<evidence type="ECO:0000256" key="4">
    <source>
        <dbReference type="ARBA" id="ARBA00023163"/>
    </source>
</evidence>
<dbReference type="InterPro" id="IPR000847">
    <property type="entry name" value="LysR_HTH_N"/>
</dbReference>
<accession>A0A173RI34</accession>
<evidence type="ECO:0000313" key="7">
    <source>
        <dbReference type="Proteomes" id="UP000095649"/>
    </source>
</evidence>
<dbReference type="PRINTS" id="PR00039">
    <property type="entry name" value="HTHLYSR"/>
</dbReference>
<dbReference type="InterPro" id="IPR036388">
    <property type="entry name" value="WH-like_DNA-bd_sf"/>
</dbReference>
<dbReference type="PROSITE" id="PS50931">
    <property type="entry name" value="HTH_LYSR"/>
    <property type="match status" value="1"/>
</dbReference>
<feature type="domain" description="HTH lysR-type" evidence="5">
    <location>
        <begin position="1"/>
        <end position="58"/>
    </location>
</feature>
<organism evidence="6 7">
    <name type="scientific">Faecalibacterium prausnitzii</name>
    <dbReference type="NCBI Taxonomy" id="853"/>
    <lineage>
        <taxon>Bacteria</taxon>
        <taxon>Bacillati</taxon>
        <taxon>Bacillota</taxon>
        <taxon>Clostridia</taxon>
        <taxon>Eubacteriales</taxon>
        <taxon>Oscillospiraceae</taxon>
        <taxon>Faecalibacterium</taxon>
    </lineage>
</organism>
<dbReference type="Pfam" id="PF00126">
    <property type="entry name" value="HTH_1"/>
    <property type="match status" value="1"/>
</dbReference>
<evidence type="ECO:0000256" key="3">
    <source>
        <dbReference type="ARBA" id="ARBA00023125"/>
    </source>
</evidence>
<dbReference type="GO" id="GO:0000976">
    <property type="term" value="F:transcription cis-regulatory region binding"/>
    <property type="evidence" value="ECO:0007669"/>
    <property type="project" value="TreeGrafter"/>
</dbReference>
<dbReference type="RefSeq" id="WP_055184948.1">
    <property type="nucleotide sequence ID" value="NZ_CYXN01000002.1"/>
</dbReference>
<dbReference type="OrthoDB" id="9803714at2"/>
<keyword evidence="3" id="KW-0238">DNA-binding</keyword>
<reference evidence="6 7" key="1">
    <citation type="submission" date="2015-09" db="EMBL/GenBank/DDBJ databases">
        <authorList>
            <consortium name="Pathogen Informatics"/>
        </authorList>
    </citation>
    <scope>NUCLEOTIDE SEQUENCE [LARGE SCALE GENOMIC DNA]</scope>
    <source>
        <strain evidence="6 7">2789STDY5834970</strain>
    </source>
</reference>
<dbReference type="AlphaFoldDB" id="A0A173RI34"/>
<dbReference type="Proteomes" id="UP000095649">
    <property type="component" value="Unassembled WGS sequence"/>
</dbReference>
<dbReference type="PANTHER" id="PTHR30126">
    <property type="entry name" value="HTH-TYPE TRANSCRIPTIONAL REGULATOR"/>
    <property type="match status" value="1"/>
</dbReference>
<evidence type="ECO:0000259" key="5">
    <source>
        <dbReference type="PROSITE" id="PS50931"/>
    </source>
</evidence>
<dbReference type="SUPFAM" id="SSF46785">
    <property type="entry name" value="Winged helix' DNA-binding domain"/>
    <property type="match status" value="1"/>
</dbReference>
<keyword evidence="4" id="KW-0804">Transcription</keyword>
<evidence type="ECO:0000256" key="1">
    <source>
        <dbReference type="ARBA" id="ARBA00009437"/>
    </source>
</evidence>
<keyword evidence="2" id="KW-0805">Transcription regulation</keyword>
<dbReference type="Gene3D" id="1.10.10.10">
    <property type="entry name" value="Winged helix-like DNA-binding domain superfamily/Winged helix DNA-binding domain"/>
    <property type="match status" value="1"/>
</dbReference>
<gene>
    <name evidence="6" type="primary">cysL</name>
    <name evidence="6" type="ORF">ERS852582_00468</name>
</gene>
<sequence>MNQSAMAGFVKIVELNSFSAAAEALYLSQSALSQQIRTLEGQLQFELFQHVPRRVVLTPAGWDFYPKAKQLLELYNEAVHHAQAVKLNANPPKRHLLIGHQNMPLQMLGFDLFAATGELSNRFSPIMHRCASRKDVWRALLNDEIDLSLQIECAEIAARGLHFYPAVYMPEIGVPFHTPPEVPRGYITLEQAVQYRWMFAETPEQSLYETALLHEAARRQAEIIRSVKSVQYELPSLMLTPAVYYRRPDPSQVFILDWNKGMRFGIVTKAEPDPVVMAYVRALQQQLPSLSEKLFGLKLEPVAES</sequence>
<dbReference type="FunFam" id="1.10.10.10:FF:000001">
    <property type="entry name" value="LysR family transcriptional regulator"/>
    <property type="match status" value="1"/>
</dbReference>
<proteinExistence type="inferred from homology"/>
<protein>
    <submittedName>
        <fullName evidence="6">CysJI operon transcriptional activator</fullName>
    </submittedName>
</protein>
<dbReference type="GO" id="GO:0003700">
    <property type="term" value="F:DNA-binding transcription factor activity"/>
    <property type="evidence" value="ECO:0007669"/>
    <property type="project" value="InterPro"/>
</dbReference>
<evidence type="ECO:0000256" key="2">
    <source>
        <dbReference type="ARBA" id="ARBA00023015"/>
    </source>
</evidence>
<dbReference type="EMBL" id="CYXN01000002">
    <property type="protein sequence ID" value="CUM77445.1"/>
    <property type="molecule type" value="Genomic_DNA"/>
</dbReference>
<dbReference type="InterPro" id="IPR036390">
    <property type="entry name" value="WH_DNA-bd_sf"/>
</dbReference>
<evidence type="ECO:0000313" key="6">
    <source>
        <dbReference type="EMBL" id="CUM77445.1"/>
    </source>
</evidence>
<comment type="similarity">
    <text evidence="1">Belongs to the LysR transcriptional regulatory family.</text>
</comment>
<dbReference type="PANTHER" id="PTHR30126:SF40">
    <property type="entry name" value="HTH-TYPE TRANSCRIPTIONAL REGULATOR GLTR"/>
    <property type="match status" value="1"/>
</dbReference>